<reference evidence="3" key="2">
    <citation type="journal article" date="2021" name="PeerJ">
        <title>Extensive microbial diversity within the chicken gut microbiome revealed by metagenomics and culture.</title>
        <authorList>
            <person name="Gilroy R."/>
            <person name="Ravi A."/>
            <person name="Getino M."/>
            <person name="Pursley I."/>
            <person name="Horton D.L."/>
            <person name="Alikhan N.F."/>
            <person name="Baker D."/>
            <person name="Gharbi K."/>
            <person name="Hall N."/>
            <person name="Watson M."/>
            <person name="Adriaenssens E.M."/>
            <person name="Foster-Nyarko E."/>
            <person name="Jarju S."/>
            <person name="Secka A."/>
            <person name="Antonio M."/>
            <person name="Oren A."/>
            <person name="Chaudhuri R.R."/>
            <person name="La Ragione R."/>
            <person name="Hildebrand F."/>
            <person name="Pallen M.J."/>
        </authorList>
    </citation>
    <scope>NUCLEOTIDE SEQUENCE</scope>
    <source>
        <strain evidence="3">35461</strain>
    </source>
</reference>
<name>A0A9D1NN22_9BACT</name>
<feature type="non-terminal residue" evidence="3">
    <location>
        <position position="1776"/>
    </location>
</feature>
<sequence>AGGHSPDTAAQALYDEGRIADPTVDAFWEAVRGDIETVSLSKQREIEAIEAEAAQAVERALALHRATLADIEQRDAEGGLPLPGDVRREVTAQGNAGADWTKWDNAEKLRRIRATRVIEIDTPTEGEVVGLLADYRVFAKGYRASIAKWATEGQVAPVNTNAYIGDIRTTKTSIKDIVSHGYGPLKVLVIPHLDEILQNAAPYSRGEDTKKGLRFINLAHRLTFEGEQLMAFITVQEDVNGNRTYDVEFGDEKRLSRELPISAGAGETAHANPDSLDTTSVPQSGDNVNPRREVSGLFSGGPVPYDQPSLRAVGSNDGGKVYGWGLYADKVFDVARAFAEGPTAAIHEQRWWTHRAPGDESHLLDWELEVTPENRARVLAAVRSLDVTEEELRQIFGRDWATRGMTGEQAYELVVDAVRFFTEADESERAASELLVAFDIDGVHTRDDRSSTYVAFSDEHLQVVRRWVWDAATETFVPDASFLPPAPTSAEAQGRAQAVATVRREATGVLTPRTELALDDLLLRAVVAKEERRPQDAPFVAGSRIILPRYDLFFVPDHPNTNAMFFNLLEGYPEVSMEDIEVGARVLGLDVPLAFETLALQLQHYRDQILKYTTFGKRPDHIRGLYRGGPQYIHALPYLGDQTTEDFMASIHRIEKWRNDLLDAAWVYAELGPGVTIREGVRLPGIHLLKPEDRGWRWREHTLLTAFGKLRLDRGNQRRLTEQESKDLANDRFVAPETRTPREIVKTERYITKLIDFAKQHFGARIVYDCNRDGTDVDLSMTYPNGAEFAFHVEGSYALDKATDKLRHELLAALDGRSTARVPTPRDRLAKANSYTELADFARKALGVDVSYKTRVDGRALVLTGPDGAVETIGLSIKEAVGSRLAQHLRDALEKYLPPPTPDELRDWISKARALRTLEQIAADYLGTTVSYETEAESERLVITLTHADGSTTVLDTRLGVAIEELGKALAALIPGEADTATRREVTASREARVDALLDRLEAEKDRVREAYADTWMNAPNGAPSNLTEEQWLLVRTPSFKAWFGDWEHDPENASKVVDENGEPLVVFHGSKTAGFTVFNKDLGEVHTNAPDSTYWFAQFLADARTYSGSNDLVKLHFDSVEEAIERYALFEEWHVVDEDGLSPRTGAEIFDDKERARRVADEINEDFEDKPYRAVKMWRNVEDNGWEGDAVFTTPEAALAYANDHIAETQHYPANYPVFLNLRNPMVRDFEGYNWNGVGETESHFGLWLNEESAFAEDGDGNPIHFYDESEAADYAGELGLAEGDFEVQPLELPSTNDLARDALETGFYDGLIIRNVVDNGGEWGGNGPGTDYVVFAPRAIKSATENSGAFDPADPDIRREVGSATRLKDAHGDYPDLGALIASPRFEVGSARAVVARALPNLPAEEADRFLAAYDALPDTKRKKAALHWFTRGGLDLPKDEDVFERALKAKDWWKLSFQNYDSPQALLLAANARLAKWRGDKTPEPIDPDTVPELTNKVDLGHGIAVYEVQDDAQGQRAMWEIVKSHLGMREIPPEEDRDRGNRDTLDPKHWAFWSPWCLLVPTQSGDRPSRSAEEYWDYYCACPKRAAFKDGRVIAFCASEDNESAEWWDKGDKSHGERIPVTVQVEAAEFGLVDEHADDVSGTVDLETELTIYGELPTGEDLETAHSVFSRGNREDGTYERWDSDGSLLVRETRVDGELEGERVAYDERKNRYIIEHYKGGKLDGVRECCASGRSGSPSNVWMTALKSRSGLGQLAPWPTIRRSPRWRFRVS</sequence>
<proteinExistence type="predicted"/>
<feature type="non-terminal residue" evidence="3">
    <location>
        <position position="1"/>
    </location>
</feature>
<accession>A0A9D1NN22</accession>
<feature type="compositionally biased region" description="Polar residues" evidence="1">
    <location>
        <begin position="275"/>
        <end position="287"/>
    </location>
</feature>
<dbReference type="Pfam" id="PF18798">
    <property type="entry name" value="LPD3"/>
    <property type="match status" value="1"/>
</dbReference>
<evidence type="ECO:0000259" key="2">
    <source>
        <dbReference type="Pfam" id="PF18798"/>
    </source>
</evidence>
<comment type="caution">
    <text evidence="3">The sequence shown here is derived from an EMBL/GenBank/DDBJ whole genome shotgun (WGS) entry which is preliminary data.</text>
</comment>
<protein>
    <recommendedName>
        <fullName evidence="2">Large polyvalent protein-associated domain-containing protein</fullName>
    </recommendedName>
</protein>
<dbReference type="Proteomes" id="UP000886845">
    <property type="component" value="Unassembled WGS sequence"/>
</dbReference>
<evidence type="ECO:0000313" key="3">
    <source>
        <dbReference type="EMBL" id="HIV09691.1"/>
    </source>
</evidence>
<feature type="region of interest" description="Disordered" evidence="1">
    <location>
        <begin position="264"/>
        <end position="302"/>
    </location>
</feature>
<evidence type="ECO:0000256" key="1">
    <source>
        <dbReference type="SAM" id="MobiDB-lite"/>
    </source>
</evidence>
<reference evidence="3" key="1">
    <citation type="submission" date="2020-10" db="EMBL/GenBank/DDBJ databases">
        <authorList>
            <person name="Gilroy R."/>
        </authorList>
    </citation>
    <scope>NUCLEOTIDE SEQUENCE</scope>
    <source>
        <strain evidence="3">35461</strain>
    </source>
</reference>
<gene>
    <name evidence="3" type="ORF">IAC79_06230</name>
</gene>
<organism evidence="3 4">
    <name type="scientific">Candidatus Spyradenecus faecavium</name>
    <dbReference type="NCBI Taxonomy" id="2840947"/>
    <lineage>
        <taxon>Bacteria</taxon>
        <taxon>Pseudomonadati</taxon>
        <taxon>Lentisphaerota</taxon>
        <taxon>Lentisphaeria</taxon>
        <taxon>Lentisphaerales</taxon>
        <taxon>Lentisphaeraceae</taxon>
        <taxon>Lentisphaeraceae incertae sedis</taxon>
        <taxon>Candidatus Spyradenecus</taxon>
    </lineage>
</organism>
<dbReference type="EMBL" id="DVOR01000204">
    <property type="protein sequence ID" value="HIV09691.1"/>
    <property type="molecule type" value="Genomic_DNA"/>
</dbReference>
<evidence type="ECO:0000313" key="4">
    <source>
        <dbReference type="Proteomes" id="UP000886845"/>
    </source>
</evidence>
<dbReference type="InterPro" id="IPR040824">
    <property type="entry name" value="LPD3"/>
</dbReference>
<feature type="domain" description="Large polyvalent protein-associated" evidence="2">
    <location>
        <begin position="141"/>
        <end position="245"/>
    </location>
</feature>